<accession>A0A4Y2KL49</accession>
<organism evidence="1 2">
    <name type="scientific">Araneus ventricosus</name>
    <name type="common">Orbweaver spider</name>
    <name type="synonym">Epeira ventricosa</name>
    <dbReference type="NCBI Taxonomy" id="182803"/>
    <lineage>
        <taxon>Eukaryota</taxon>
        <taxon>Metazoa</taxon>
        <taxon>Ecdysozoa</taxon>
        <taxon>Arthropoda</taxon>
        <taxon>Chelicerata</taxon>
        <taxon>Arachnida</taxon>
        <taxon>Araneae</taxon>
        <taxon>Araneomorphae</taxon>
        <taxon>Entelegynae</taxon>
        <taxon>Araneoidea</taxon>
        <taxon>Araneidae</taxon>
        <taxon>Araneus</taxon>
    </lineage>
</organism>
<keyword evidence="2" id="KW-1185">Reference proteome</keyword>
<name>A0A4Y2KL49_ARAVE</name>
<comment type="caution">
    <text evidence="1">The sequence shown here is derived from an EMBL/GenBank/DDBJ whole genome shotgun (WGS) entry which is preliminary data.</text>
</comment>
<reference evidence="1 2" key="1">
    <citation type="journal article" date="2019" name="Sci. Rep.">
        <title>Orb-weaving spider Araneus ventricosus genome elucidates the spidroin gene catalogue.</title>
        <authorList>
            <person name="Kono N."/>
            <person name="Nakamura H."/>
            <person name="Ohtoshi R."/>
            <person name="Moran D.A.P."/>
            <person name="Shinohara A."/>
            <person name="Yoshida Y."/>
            <person name="Fujiwara M."/>
            <person name="Mori M."/>
            <person name="Tomita M."/>
            <person name="Arakawa K."/>
        </authorList>
    </citation>
    <scope>NUCLEOTIDE SEQUENCE [LARGE SCALE GENOMIC DNA]</scope>
</reference>
<dbReference type="Proteomes" id="UP000499080">
    <property type="component" value="Unassembled WGS sequence"/>
</dbReference>
<proteinExistence type="predicted"/>
<evidence type="ECO:0000313" key="1">
    <source>
        <dbReference type="EMBL" id="GBN02456.1"/>
    </source>
</evidence>
<sequence>MQHYDFRIVTKVVLWAYGDESPKKQENGEPRFIQYSQMQHYDFHIVAKVVLWVYGEDSPTSRIMENHLYSRIFRERRSTGNRKNTTLAQISNANKQ</sequence>
<dbReference type="AlphaFoldDB" id="A0A4Y2KL49"/>
<evidence type="ECO:0000313" key="2">
    <source>
        <dbReference type="Proteomes" id="UP000499080"/>
    </source>
</evidence>
<gene>
    <name evidence="1" type="ORF">AVEN_161245_1</name>
</gene>
<protein>
    <submittedName>
        <fullName evidence="1">Uncharacterized protein</fullName>
    </submittedName>
</protein>
<dbReference type="EMBL" id="BGPR01004703">
    <property type="protein sequence ID" value="GBN02456.1"/>
    <property type="molecule type" value="Genomic_DNA"/>
</dbReference>